<feature type="signal peptide" evidence="1">
    <location>
        <begin position="1"/>
        <end position="23"/>
    </location>
</feature>
<dbReference type="InterPro" id="IPR009003">
    <property type="entry name" value="Peptidase_S1_PA"/>
</dbReference>
<evidence type="ECO:0008006" key="4">
    <source>
        <dbReference type="Google" id="ProtNLM"/>
    </source>
</evidence>
<dbReference type="AlphaFoldDB" id="A0A9W8CTP0"/>
<feature type="chain" id="PRO_5040791427" description="Trypsin-like serine protease" evidence="1">
    <location>
        <begin position="24"/>
        <end position="354"/>
    </location>
</feature>
<dbReference type="SUPFAM" id="SSF50494">
    <property type="entry name" value="Trypsin-like serine proteases"/>
    <property type="match status" value="1"/>
</dbReference>
<accession>A0A9W8CTP0</accession>
<evidence type="ECO:0000256" key="1">
    <source>
        <dbReference type="SAM" id="SignalP"/>
    </source>
</evidence>
<dbReference type="InterPro" id="IPR043504">
    <property type="entry name" value="Peptidase_S1_PA_chymotrypsin"/>
</dbReference>
<evidence type="ECO:0000313" key="3">
    <source>
        <dbReference type="Proteomes" id="UP001143981"/>
    </source>
</evidence>
<feature type="non-terminal residue" evidence="2">
    <location>
        <position position="354"/>
    </location>
</feature>
<keyword evidence="3" id="KW-1185">Reference proteome</keyword>
<name>A0A9W8CTP0_9FUNG</name>
<organism evidence="2 3">
    <name type="scientific">Coemansia biformis</name>
    <dbReference type="NCBI Taxonomy" id="1286918"/>
    <lineage>
        <taxon>Eukaryota</taxon>
        <taxon>Fungi</taxon>
        <taxon>Fungi incertae sedis</taxon>
        <taxon>Zoopagomycota</taxon>
        <taxon>Kickxellomycotina</taxon>
        <taxon>Kickxellomycetes</taxon>
        <taxon>Kickxellales</taxon>
        <taxon>Kickxellaceae</taxon>
        <taxon>Coemansia</taxon>
    </lineage>
</organism>
<keyword evidence="1" id="KW-0732">Signal</keyword>
<evidence type="ECO:0000313" key="2">
    <source>
        <dbReference type="EMBL" id="KAJ1725214.1"/>
    </source>
</evidence>
<reference evidence="2" key="1">
    <citation type="submission" date="2022-07" db="EMBL/GenBank/DDBJ databases">
        <title>Phylogenomic reconstructions and comparative analyses of Kickxellomycotina fungi.</title>
        <authorList>
            <person name="Reynolds N.K."/>
            <person name="Stajich J.E."/>
            <person name="Barry K."/>
            <person name="Grigoriev I.V."/>
            <person name="Crous P."/>
            <person name="Smith M.E."/>
        </authorList>
    </citation>
    <scope>NUCLEOTIDE SEQUENCE</scope>
    <source>
        <strain evidence="2">BCRC 34381</strain>
    </source>
</reference>
<comment type="caution">
    <text evidence="2">The sequence shown here is derived from an EMBL/GenBank/DDBJ whole genome shotgun (WGS) entry which is preliminary data.</text>
</comment>
<gene>
    <name evidence="2" type="ORF">LPJ61_005663</name>
</gene>
<proteinExistence type="predicted"/>
<dbReference type="Proteomes" id="UP001143981">
    <property type="component" value="Unassembled WGS sequence"/>
</dbReference>
<dbReference type="EMBL" id="JANBOI010002030">
    <property type="protein sequence ID" value="KAJ1725214.1"/>
    <property type="molecule type" value="Genomic_DNA"/>
</dbReference>
<sequence>MKLVACMCTLVVLATNLWSQAHASEYSGRIGNGNFTRRDTHMDIRVRQAPSDQDIAGRFMSAVIDGDNTESFCSMLLISDSVGVAAATCFEPGIDYSRYGFVTGGEGDNAYMKLKFMSLTKHPNFNPATFSNNIAVVTFQPIPAQNTNRHAVAAVPSQWTRNVLVQRSLDSGGGWANRQLAEVAPGDAAACNSGSGLYQANPGDFVCSTQVINSLYTANCVIPYQLIDSSAGGDIAQMALYSHSSVQDDNKLCTNTAVYNYYINVANYIPWINQVSGASANRIVLLNAPSVPSNPQYQMVEPTVASSANRKVISLFHQEEYLYLAAPAVPPPAPSELIIGQPNIMIPYPVNFNT</sequence>
<dbReference type="OrthoDB" id="5565075at2759"/>
<dbReference type="Gene3D" id="2.40.10.10">
    <property type="entry name" value="Trypsin-like serine proteases"/>
    <property type="match status" value="1"/>
</dbReference>
<protein>
    <recommendedName>
        <fullName evidence="4">Trypsin-like serine protease</fullName>
    </recommendedName>
</protein>